<dbReference type="GO" id="GO:0010436">
    <property type="term" value="F:carotenoid dioxygenase activity"/>
    <property type="evidence" value="ECO:0007669"/>
    <property type="project" value="TreeGrafter"/>
</dbReference>
<evidence type="ECO:0000256" key="5">
    <source>
        <dbReference type="PIRSR" id="PIRSR604294-1"/>
    </source>
</evidence>
<dbReference type="AlphaFoldDB" id="A0AAD3H7R9"/>
<feature type="binding site" evidence="5">
    <location>
        <position position="287"/>
    </location>
    <ligand>
        <name>Fe cation</name>
        <dbReference type="ChEBI" id="CHEBI:24875"/>
        <note>catalytic</note>
    </ligand>
</feature>
<evidence type="ECO:0000256" key="2">
    <source>
        <dbReference type="ARBA" id="ARBA00022723"/>
    </source>
</evidence>
<feature type="binding site" evidence="5">
    <location>
        <position position="372"/>
    </location>
    <ligand>
        <name>Fe cation</name>
        <dbReference type="ChEBI" id="CHEBI:24875"/>
        <note>catalytic</note>
    </ligand>
</feature>
<keyword evidence="4 5" id="KW-0408">Iron</keyword>
<protein>
    <recommendedName>
        <fullName evidence="9">Carotenoid oxygenase</fullName>
    </recommendedName>
</protein>
<evidence type="ECO:0008006" key="9">
    <source>
        <dbReference type="Google" id="ProtNLM"/>
    </source>
</evidence>
<keyword evidence="2 5" id="KW-0479">Metal-binding</keyword>
<keyword evidence="6" id="KW-0732">Signal</keyword>
<evidence type="ECO:0000256" key="1">
    <source>
        <dbReference type="ARBA" id="ARBA00006787"/>
    </source>
</evidence>
<feature type="chain" id="PRO_5042229510" description="Carotenoid oxygenase" evidence="6">
    <location>
        <begin position="20"/>
        <end position="584"/>
    </location>
</feature>
<evidence type="ECO:0000256" key="4">
    <source>
        <dbReference type="ARBA" id="ARBA00023004"/>
    </source>
</evidence>
<organism evidence="7 8">
    <name type="scientific">Chaetoceros tenuissimus</name>
    <dbReference type="NCBI Taxonomy" id="426638"/>
    <lineage>
        <taxon>Eukaryota</taxon>
        <taxon>Sar</taxon>
        <taxon>Stramenopiles</taxon>
        <taxon>Ochrophyta</taxon>
        <taxon>Bacillariophyta</taxon>
        <taxon>Coscinodiscophyceae</taxon>
        <taxon>Chaetocerotophycidae</taxon>
        <taxon>Chaetocerotales</taxon>
        <taxon>Chaetocerotaceae</taxon>
        <taxon>Chaetoceros</taxon>
    </lineage>
</organism>
<dbReference type="GO" id="GO:0046872">
    <property type="term" value="F:metal ion binding"/>
    <property type="evidence" value="ECO:0007669"/>
    <property type="project" value="UniProtKB-KW"/>
</dbReference>
<keyword evidence="8" id="KW-1185">Reference proteome</keyword>
<proteinExistence type="inferred from homology"/>
<name>A0AAD3H7R9_9STRA</name>
<evidence type="ECO:0000313" key="7">
    <source>
        <dbReference type="EMBL" id="GFH53525.1"/>
    </source>
</evidence>
<feature type="binding site" evidence="5">
    <location>
        <position position="575"/>
    </location>
    <ligand>
        <name>Fe cation</name>
        <dbReference type="ChEBI" id="CHEBI:24875"/>
        <note>catalytic</note>
    </ligand>
</feature>
<accession>A0AAD3H7R9</accession>
<reference evidence="7 8" key="1">
    <citation type="journal article" date="2021" name="Sci. Rep.">
        <title>The genome of the diatom Chaetoceros tenuissimus carries an ancient integrated fragment of an extant virus.</title>
        <authorList>
            <person name="Hongo Y."/>
            <person name="Kimura K."/>
            <person name="Takaki Y."/>
            <person name="Yoshida Y."/>
            <person name="Baba S."/>
            <person name="Kobayashi G."/>
            <person name="Nagasaki K."/>
            <person name="Hano T."/>
            <person name="Tomaru Y."/>
        </authorList>
    </citation>
    <scope>NUCLEOTIDE SEQUENCE [LARGE SCALE GENOMIC DNA]</scope>
    <source>
        <strain evidence="7 8">NIES-3715</strain>
    </source>
</reference>
<dbReference type="InterPro" id="IPR004294">
    <property type="entry name" value="Carotenoid_Oase"/>
</dbReference>
<feature type="signal peptide" evidence="6">
    <location>
        <begin position="1"/>
        <end position="19"/>
    </location>
</feature>
<dbReference type="Proteomes" id="UP001054902">
    <property type="component" value="Unassembled WGS sequence"/>
</dbReference>
<dbReference type="PANTHER" id="PTHR10543:SF89">
    <property type="entry name" value="CAROTENOID 9,10(9',10')-CLEAVAGE DIOXYGENASE 1"/>
    <property type="match status" value="1"/>
</dbReference>
<keyword evidence="3" id="KW-0560">Oxidoreductase</keyword>
<comment type="similarity">
    <text evidence="1">Belongs to the carotenoid oxygenase family.</text>
</comment>
<gene>
    <name evidence="7" type="ORF">CTEN210_10001</name>
</gene>
<comment type="caution">
    <text evidence="7">The sequence shown here is derived from an EMBL/GenBank/DDBJ whole genome shotgun (WGS) entry which is preliminary data.</text>
</comment>
<dbReference type="PANTHER" id="PTHR10543">
    <property type="entry name" value="BETA-CAROTENE DIOXYGENASE"/>
    <property type="match status" value="1"/>
</dbReference>
<dbReference type="GO" id="GO:0016121">
    <property type="term" value="P:carotene catabolic process"/>
    <property type="evidence" value="ECO:0007669"/>
    <property type="project" value="TreeGrafter"/>
</dbReference>
<evidence type="ECO:0000313" key="8">
    <source>
        <dbReference type="Proteomes" id="UP001054902"/>
    </source>
</evidence>
<comment type="cofactor">
    <cofactor evidence="5">
        <name>Fe(2+)</name>
        <dbReference type="ChEBI" id="CHEBI:29033"/>
    </cofactor>
    <text evidence="5">Binds 1 Fe(2+) ion per subunit.</text>
</comment>
<evidence type="ECO:0000256" key="6">
    <source>
        <dbReference type="SAM" id="SignalP"/>
    </source>
</evidence>
<sequence length="584" mass="64821">MKLLVALSALELLLKATDAFTVPHLDKTTCRHAVHLQVSTLDEVKPSSVASENLSRTGADLDAWRRGYSTCPKEIPPTKLRVELPKDFPSGTYYRNGGGRYEADDGTKVLHPFDADGMIVAMTFDSEENEILFRNKFVETKGYVEDKATGKMSARGIFGTMRSGGFFANAFRTDFKNVGNTNVVHVGDDLYALWEGGLPYKLDPLTLKNKNGPGEMGDTNLDGTIKTDSFAAHLRYDPVNKSYVNFAVKFDPAVGSKITLYELDEQSFRPTKRNNPSIVSPGPGLIHDFIITENYCIFNINECSLSEKNAVKALFGFAGFSSSIDIDNSVKETSIVLIPRSLFDSNENVSDIDFLNDDRVIVCKVPNHFNFHFGNAFEDEDGNVVFDTTQTSEIEIDSMSSTSFPVWELDDPFGLVAPNVLVRYTLDIKEKKLSSDPKVLSTQVPEFPTIPRDLSARKHRYLYPVASHRNIEASVKKGSGPAGALQKVDCEFPENTETFAFEPWEFPGEAVFVPKLGKDITQPEQEDAGYLLVHVTNGRDKTTDLVVFDVEGKGGLENGPIIRFELPVFLPHMLHGNFFPGVTF</sequence>
<dbReference type="EMBL" id="BLLK01000047">
    <property type="protein sequence ID" value="GFH53525.1"/>
    <property type="molecule type" value="Genomic_DNA"/>
</dbReference>
<dbReference type="Pfam" id="PF03055">
    <property type="entry name" value="RPE65"/>
    <property type="match status" value="1"/>
</dbReference>
<feature type="binding site" evidence="5">
    <location>
        <position position="233"/>
    </location>
    <ligand>
        <name>Fe cation</name>
        <dbReference type="ChEBI" id="CHEBI:24875"/>
        <note>catalytic</note>
    </ligand>
</feature>
<evidence type="ECO:0000256" key="3">
    <source>
        <dbReference type="ARBA" id="ARBA00023002"/>
    </source>
</evidence>